<evidence type="ECO:0000313" key="4">
    <source>
        <dbReference type="EMBL" id="MET6998040.1"/>
    </source>
</evidence>
<dbReference type="InterPro" id="IPR012373">
    <property type="entry name" value="Ferrdict_sens_TM"/>
</dbReference>
<sequence>MSELHSERVWLLMTRKLGGEASQEELKELDQLLARYPDMAFTYELLTAVEVKRDYNPVSDPAQDKVFQLVNEAEEGAIKEKMAKATGGLTLAVHPPAPATVTPVPPARSKGIRYLSSRARWAAAMITLVIGTAAAVYFLQRPFHPALHQNQVTTKNASRTSLTLPDGTLVWLNVNSQLHYADGFAEGNRLVKLEGEAYFEVAADAAHPFRVQTNMMDIQVLGTAFNVKAYPGDHQAAATLITGEIVVSLEGQGEKKISLSPKEKLTVWEYPSKTGDSTATVKYQVAALGEEGATEVLETAWMRNRLAFRQEPFGKLANQLERWYNVKIVFENDALKQQLFSGNFEKETVTEAMKALSMVIPFQYTQRGDTLFIKP</sequence>
<evidence type="ECO:0000313" key="5">
    <source>
        <dbReference type="Proteomes" id="UP001549749"/>
    </source>
</evidence>
<name>A0ABV2T4T9_9BACT</name>
<dbReference type="InterPro" id="IPR032508">
    <property type="entry name" value="FecR_C"/>
</dbReference>
<dbReference type="PANTHER" id="PTHR30273">
    <property type="entry name" value="PERIPLASMIC SIGNAL SENSOR AND SIGMA FACTOR ACTIVATOR FECR-RELATED"/>
    <property type="match status" value="1"/>
</dbReference>
<dbReference type="Gene3D" id="3.55.50.30">
    <property type="match status" value="1"/>
</dbReference>
<evidence type="ECO:0000259" key="2">
    <source>
        <dbReference type="Pfam" id="PF04773"/>
    </source>
</evidence>
<comment type="caution">
    <text evidence="4">The sequence shown here is derived from an EMBL/GenBank/DDBJ whole genome shotgun (WGS) entry which is preliminary data.</text>
</comment>
<evidence type="ECO:0000256" key="1">
    <source>
        <dbReference type="SAM" id="Phobius"/>
    </source>
</evidence>
<feature type="transmembrane region" description="Helical" evidence="1">
    <location>
        <begin position="119"/>
        <end position="139"/>
    </location>
</feature>
<proteinExistence type="predicted"/>
<dbReference type="Gene3D" id="2.60.120.1440">
    <property type="match status" value="1"/>
</dbReference>
<keyword evidence="1" id="KW-1133">Transmembrane helix</keyword>
<keyword evidence="5" id="KW-1185">Reference proteome</keyword>
<dbReference type="InterPro" id="IPR006860">
    <property type="entry name" value="FecR"/>
</dbReference>
<dbReference type="Pfam" id="PF04773">
    <property type="entry name" value="FecR"/>
    <property type="match status" value="1"/>
</dbReference>
<dbReference type="Pfam" id="PF16344">
    <property type="entry name" value="FecR_C"/>
    <property type="match status" value="1"/>
</dbReference>
<dbReference type="EMBL" id="JBEXAC010000001">
    <property type="protein sequence ID" value="MET6998040.1"/>
    <property type="molecule type" value="Genomic_DNA"/>
</dbReference>
<dbReference type="RefSeq" id="WP_354660675.1">
    <property type="nucleotide sequence ID" value="NZ_JBEXAC010000001.1"/>
</dbReference>
<dbReference type="PIRSF" id="PIRSF018266">
    <property type="entry name" value="FecR"/>
    <property type="match status" value="1"/>
</dbReference>
<dbReference type="Proteomes" id="UP001549749">
    <property type="component" value="Unassembled WGS sequence"/>
</dbReference>
<protein>
    <submittedName>
        <fullName evidence="4">FecR domain-containing protein</fullName>
    </submittedName>
</protein>
<feature type="domain" description="FecR protein" evidence="2">
    <location>
        <begin position="151"/>
        <end position="245"/>
    </location>
</feature>
<feature type="domain" description="Protein FecR C-terminal" evidence="3">
    <location>
        <begin position="306"/>
        <end position="373"/>
    </location>
</feature>
<organism evidence="4 5">
    <name type="scientific">Chitinophaga defluvii</name>
    <dbReference type="NCBI Taxonomy" id="3163343"/>
    <lineage>
        <taxon>Bacteria</taxon>
        <taxon>Pseudomonadati</taxon>
        <taxon>Bacteroidota</taxon>
        <taxon>Chitinophagia</taxon>
        <taxon>Chitinophagales</taxon>
        <taxon>Chitinophagaceae</taxon>
        <taxon>Chitinophaga</taxon>
    </lineage>
</organism>
<accession>A0ABV2T4T9</accession>
<evidence type="ECO:0000259" key="3">
    <source>
        <dbReference type="Pfam" id="PF16344"/>
    </source>
</evidence>
<dbReference type="PANTHER" id="PTHR30273:SF2">
    <property type="entry name" value="PROTEIN FECR"/>
    <property type="match status" value="1"/>
</dbReference>
<gene>
    <name evidence="4" type="ORF">ABR189_11695</name>
</gene>
<keyword evidence="1" id="KW-0812">Transmembrane</keyword>
<reference evidence="4 5" key="1">
    <citation type="submission" date="2024-06" db="EMBL/GenBank/DDBJ databases">
        <title>Chitinophaga defluvii sp. nov., isolated from municipal sewage.</title>
        <authorList>
            <person name="Zhang L."/>
        </authorList>
    </citation>
    <scope>NUCLEOTIDE SEQUENCE [LARGE SCALE GENOMIC DNA]</scope>
    <source>
        <strain evidence="4 5">H8</strain>
    </source>
</reference>
<keyword evidence="1" id="KW-0472">Membrane</keyword>